<sequence length="124" mass="12938">MTSLKDRVSSAKADVPTISVADAMKLHGRDDVTFVDVREPPETAQGTIAGAEAIPRGTLEFAVDQTAPSAKAAFADPSKTYVFYCASGGRAALAAQTAKSMGLDDARAMENGFGEWKENGGPTQ</sequence>
<organism evidence="2 3">
    <name type="scientific">Pontivivens nitratireducens</name>
    <dbReference type="NCBI Taxonomy" id="2758038"/>
    <lineage>
        <taxon>Bacteria</taxon>
        <taxon>Pseudomonadati</taxon>
        <taxon>Pseudomonadota</taxon>
        <taxon>Alphaproteobacteria</taxon>
        <taxon>Rhodobacterales</taxon>
        <taxon>Paracoccaceae</taxon>
        <taxon>Pontivivens</taxon>
    </lineage>
</organism>
<evidence type="ECO:0000313" key="3">
    <source>
        <dbReference type="Proteomes" id="UP000500791"/>
    </source>
</evidence>
<dbReference type="Proteomes" id="UP000500791">
    <property type="component" value="Chromosome"/>
</dbReference>
<accession>A0A6G7VII0</accession>
<evidence type="ECO:0000259" key="1">
    <source>
        <dbReference type="PROSITE" id="PS50206"/>
    </source>
</evidence>
<dbReference type="PANTHER" id="PTHR44086:SF13">
    <property type="entry name" value="THIOSULFATE SULFURTRANSFERASE PSPE"/>
    <property type="match status" value="1"/>
</dbReference>
<name>A0A6G7VII0_9RHOB</name>
<feature type="domain" description="Rhodanese" evidence="1">
    <location>
        <begin position="28"/>
        <end position="124"/>
    </location>
</feature>
<dbReference type="EMBL" id="CP049811">
    <property type="protein sequence ID" value="QIK39903.1"/>
    <property type="molecule type" value="Genomic_DNA"/>
</dbReference>
<dbReference type="Pfam" id="PF00581">
    <property type="entry name" value="Rhodanese"/>
    <property type="match status" value="1"/>
</dbReference>
<reference evidence="2 3" key="1">
    <citation type="submission" date="2020-03" db="EMBL/GenBank/DDBJ databases">
        <title>Complete genome sequence of Monaibacterium sp. ALG8 with diverse plasmids.</title>
        <authorList>
            <person name="Sun C."/>
        </authorList>
    </citation>
    <scope>NUCLEOTIDE SEQUENCE [LARGE SCALE GENOMIC DNA]</scope>
    <source>
        <strain evidence="2 3">ALG8</strain>
    </source>
</reference>
<dbReference type="InterPro" id="IPR036873">
    <property type="entry name" value="Rhodanese-like_dom_sf"/>
</dbReference>
<gene>
    <name evidence="2" type="ORF">G8E03_03460</name>
</gene>
<keyword evidence="3" id="KW-1185">Reference proteome</keyword>
<dbReference type="Gene3D" id="3.40.250.10">
    <property type="entry name" value="Rhodanese-like domain"/>
    <property type="match status" value="1"/>
</dbReference>
<dbReference type="RefSeq" id="WP_166188706.1">
    <property type="nucleotide sequence ID" value="NZ_CP049811.1"/>
</dbReference>
<dbReference type="GO" id="GO:0004792">
    <property type="term" value="F:thiosulfate-cyanide sulfurtransferase activity"/>
    <property type="evidence" value="ECO:0007669"/>
    <property type="project" value="TreeGrafter"/>
</dbReference>
<dbReference type="AlphaFoldDB" id="A0A6G7VII0"/>
<dbReference type="InterPro" id="IPR001763">
    <property type="entry name" value="Rhodanese-like_dom"/>
</dbReference>
<evidence type="ECO:0000313" key="2">
    <source>
        <dbReference type="EMBL" id="QIK39903.1"/>
    </source>
</evidence>
<dbReference type="KEGG" id="mon:G8E03_03460"/>
<proteinExistence type="predicted"/>
<dbReference type="SMART" id="SM00450">
    <property type="entry name" value="RHOD"/>
    <property type="match status" value="1"/>
</dbReference>
<dbReference type="PROSITE" id="PS50206">
    <property type="entry name" value="RHODANESE_3"/>
    <property type="match status" value="1"/>
</dbReference>
<dbReference type="PANTHER" id="PTHR44086">
    <property type="entry name" value="THIOSULFATE SULFURTRANSFERASE RDL2, MITOCHONDRIAL-RELATED"/>
    <property type="match status" value="1"/>
</dbReference>
<dbReference type="SUPFAM" id="SSF52821">
    <property type="entry name" value="Rhodanese/Cell cycle control phosphatase"/>
    <property type="match status" value="1"/>
</dbReference>
<protein>
    <submittedName>
        <fullName evidence="2">Rhodanese-like domain-containing protein</fullName>
    </submittedName>
</protein>